<accession>A0AAN8G8V0</accession>
<comment type="caution">
    <text evidence="2">The sequence shown here is derived from an EMBL/GenBank/DDBJ whole genome shotgun (WGS) entry which is preliminary data.</text>
</comment>
<evidence type="ECO:0000313" key="3">
    <source>
        <dbReference type="Proteomes" id="UP001347796"/>
    </source>
</evidence>
<evidence type="ECO:0000256" key="1">
    <source>
        <dbReference type="SAM" id="Coils"/>
    </source>
</evidence>
<proteinExistence type="predicted"/>
<sequence length="356" mass="41545">MTAVTETRVLKIDDDILSTVRQTFSEKTKEKEKLRDKEEEIKTNERETETEESGGITFIDTVCQLLQAERNHWKERVQNSLQEINKQHRTVLATRASLQELVNSVFPPSNRPGSVENKQQNASDLITRLRFYIRDTKSAKDRVARDNILQSEVVILKEDLSRVNLEKEDHLQTISNLNKEILWLQRELVSVKQKLEQVRKIVKNYNEARSSSFHLDDVVPQEVEIKDGDNDSEQIQINITQERTYHEGDQTLPDTTPREAFSIMKLRERQMTNISNQSKDVSTMKRTFKMGIGKCLRCQKLFRSSENNNMACRFHRKGREITECYNNQGKLLRVVYKWACCKKPLDTSGCNHGYHI</sequence>
<name>A0AAN8G8V0_PATCE</name>
<feature type="coiled-coil region" evidence="1">
    <location>
        <begin position="160"/>
        <end position="208"/>
    </location>
</feature>
<dbReference type="Proteomes" id="UP001347796">
    <property type="component" value="Unassembled WGS sequence"/>
</dbReference>
<organism evidence="2 3">
    <name type="scientific">Patella caerulea</name>
    <name type="common">Rayed Mediterranean limpet</name>
    <dbReference type="NCBI Taxonomy" id="87958"/>
    <lineage>
        <taxon>Eukaryota</taxon>
        <taxon>Metazoa</taxon>
        <taxon>Spiralia</taxon>
        <taxon>Lophotrochozoa</taxon>
        <taxon>Mollusca</taxon>
        <taxon>Gastropoda</taxon>
        <taxon>Patellogastropoda</taxon>
        <taxon>Patelloidea</taxon>
        <taxon>Patellidae</taxon>
        <taxon>Patella</taxon>
    </lineage>
</organism>
<keyword evidence="1" id="KW-0175">Coiled coil</keyword>
<reference evidence="2 3" key="1">
    <citation type="submission" date="2024-01" db="EMBL/GenBank/DDBJ databases">
        <title>The genome of the rayed Mediterranean limpet Patella caerulea (Linnaeus, 1758).</title>
        <authorList>
            <person name="Anh-Thu Weber A."/>
            <person name="Halstead-Nussloch G."/>
        </authorList>
    </citation>
    <scope>NUCLEOTIDE SEQUENCE [LARGE SCALE GENOMIC DNA]</scope>
    <source>
        <strain evidence="2">AATW-2023a</strain>
        <tissue evidence="2">Whole specimen</tissue>
    </source>
</reference>
<dbReference type="AlphaFoldDB" id="A0AAN8G8V0"/>
<dbReference type="EMBL" id="JAZGQO010000018">
    <property type="protein sequence ID" value="KAK6168178.1"/>
    <property type="molecule type" value="Genomic_DNA"/>
</dbReference>
<keyword evidence="3" id="KW-1185">Reference proteome</keyword>
<evidence type="ECO:0000313" key="2">
    <source>
        <dbReference type="EMBL" id="KAK6168178.1"/>
    </source>
</evidence>
<protein>
    <submittedName>
        <fullName evidence="2">Uncharacterized protein</fullName>
    </submittedName>
</protein>
<feature type="coiled-coil region" evidence="1">
    <location>
        <begin position="20"/>
        <end position="83"/>
    </location>
</feature>
<gene>
    <name evidence="2" type="ORF">SNE40_022056</name>
</gene>